<keyword evidence="2" id="KW-1185">Reference proteome</keyword>
<evidence type="ECO:0000313" key="2">
    <source>
        <dbReference type="Proteomes" id="UP000320176"/>
    </source>
</evidence>
<dbReference type="AlphaFoldDB" id="A0A5C6APG1"/>
<sequence>MRMIDLSANRFLPMSCDIVGKCRLFFITRRVSAGFTEYPSLTRRVMNNPVYVPTADAAGPPSEPQALAVGL</sequence>
<gene>
    <name evidence="1" type="ORF">Pla52n_46850</name>
</gene>
<reference evidence="1 2" key="1">
    <citation type="submission" date="2019-02" db="EMBL/GenBank/DDBJ databases">
        <title>Deep-cultivation of Planctomycetes and their phenomic and genomic characterization uncovers novel biology.</title>
        <authorList>
            <person name="Wiegand S."/>
            <person name="Jogler M."/>
            <person name="Boedeker C."/>
            <person name="Pinto D."/>
            <person name="Vollmers J."/>
            <person name="Rivas-Marin E."/>
            <person name="Kohn T."/>
            <person name="Peeters S.H."/>
            <person name="Heuer A."/>
            <person name="Rast P."/>
            <person name="Oberbeckmann S."/>
            <person name="Bunk B."/>
            <person name="Jeske O."/>
            <person name="Meyerdierks A."/>
            <person name="Storesund J.E."/>
            <person name="Kallscheuer N."/>
            <person name="Luecker S."/>
            <person name="Lage O.M."/>
            <person name="Pohl T."/>
            <person name="Merkel B.J."/>
            <person name="Hornburger P."/>
            <person name="Mueller R.-W."/>
            <person name="Bruemmer F."/>
            <person name="Labrenz M."/>
            <person name="Spormann A.M."/>
            <person name="Op Den Camp H."/>
            <person name="Overmann J."/>
            <person name="Amann R."/>
            <person name="Jetten M.S.M."/>
            <person name="Mascher T."/>
            <person name="Medema M.H."/>
            <person name="Devos D.P."/>
            <person name="Kaster A.-K."/>
            <person name="Ovreas L."/>
            <person name="Rohde M."/>
            <person name="Galperin M.Y."/>
            <person name="Jogler C."/>
        </authorList>
    </citation>
    <scope>NUCLEOTIDE SEQUENCE [LARGE SCALE GENOMIC DNA]</scope>
    <source>
        <strain evidence="1 2">Pla52n</strain>
    </source>
</reference>
<evidence type="ECO:0000313" key="1">
    <source>
        <dbReference type="EMBL" id="TWU01311.1"/>
    </source>
</evidence>
<proteinExistence type="predicted"/>
<name>A0A5C6APG1_9BACT</name>
<dbReference type="EMBL" id="SJPN01000005">
    <property type="protein sequence ID" value="TWU01311.1"/>
    <property type="molecule type" value="Genomic_DNA"/>
</dbReference>
<comment type="caution">
    <text evidence="1">The sequence shown here is derived from an EMBL/GenBank/DDBJ whole genome shotgun (WGS) entry which is preliminary data.</text>
</comment>
<protein>
    <submittedName>
        <fullName evidence="1">Uncharacterized protein</fullName>
    </submittedName>
</protein>
<organism evidence="1 2">
    <name type="scientific">Stieleria varia</name>
    <dbReference type="NCBI Taxonomy" id="2528005"/>
    <lineage>
        <taxon>Bacteria</taxon>
        <taxon>Pseudomonadati</taxon>
        <taxon>Planctomycetota</taxon>
        <taxon>Planctomycetia</taxon>
        <taxon>Pirellulales</taxon>
        <taxon>Pirellulaceae</taxon>
        <taxon>Stieleria</taxon>
    </lineage>
</organism>
<accession>A0A5C6APG1</accession>
<dbReference type="Proteomes" id="UP000320176">
    <property type="component" value="Unassembled WGS sequence"/>
</dbReference>